<reference evidence="6" key="2">
    <citation type="submission" date="2021-04" db="EMBL/GenBank/DDBJ databases">
        <authorList>
            <person name="Gilroy R."/>
        </authorList>
    </citation>
    <scope>NUCLEOTIDE SEQUENCE</scope>
    <source>
        <strain evidence="6">CHK192-19661</strain>
    </source>
</reference>
<keyword evidence="3 5" id="KW-1133">Transmembrane helix</keyword>
<name>A0A9D2IIA2_9FIRM</name>
<organism evidence="6 7">
    <name type="scientific">Candidatus Borkfalkia avicola</name>
    <dbReference type="NCBI Taxonomy" id="2838503"/>
    <lineage>
        <taxon>Bacteria</taxon>
        <taxon>Bacillati</taxon>
        <taxon>Bacillota</taxon>
        <taxon>Clostridia</taxon>
        <taxon>Christensenellales</taxon>
        <taxon>Christensenellaceae</taxon>
        <taxon>Candidatus Borkfalkia</taxon>
    </lineage>
</organism>
<dbReference type="PANTHER" id="PTHR33514">
    <property type="entry name" value="PROTEIN ABCI12, CHLOROPLASTIC"/>
    <property type="match status" value="1"/>
</dbReference>
<feature type="transmembrane region" description="Helical" evidence="5">
    <location>
        <begin position="70"/>
        <end position="90"/>
    </location>
</feature>
<feature type="transmembrane region" description="Helical" evidence="5">
    <location>
        <begin position="29"/>
        <end position="58"/>
    </location>
</feature>
<evidence type="ECO:0000256" key="2">
    <source>
        <dbReference type="ARBA" id="ARBA00022692"/>
    </source>
</evidence>
<comment type="caution">
    <text evidence="6">The sequence shown here is derived from an EMBL/GenBank/DDBJ whole genome shotgun (WGS) entry which is preliminary data.</text>
</comment>
<keyword evidence="4 5" id="KW-0472">Membrane</keyword>
<dbReference type="CDD" id="cd16914">
    <property type="entry name" value="EcfT"/>
    <property type="match status" value="1"/>
</dbReference>
<evidence type="ECO:0000313" key="6">
    <source>
        <dbReference type="EMBL" id="HIZ10269.1"/>
    </source>
</evidence>
<feature type="transmembrane region" description="Helical" evidence="5">
    <location>
        <begin position="121"/>
        <end position="140"/>
    </location>
</feature>
<evidence type="ECO:0000256" key="3">
    <source>
        <dbReference type="ARBA" id="ARBA00022989"/>
    </source>
</evidence>
<comment type="subcellular location">
    <subcellularLocation>
        <location evidence="1">Membrane</location>
        <topology evidence="1">Multi-pass membrane protein</topology>
    </subcellularLocation>
</comment>
<keyword evidence="2 5" id="KW-0812">Transmembrane</keyword>
<dbReference type="InterPro" id="IPR003339">
    <property type="entry name" value="ABC/ECF_trnsptr_transmembrane"/>
</dbReference>
<evidence type="ECO:0000313" key="7">
    <source>
        <dbReference type="Proteomes" id="UP000824025"/>
    </source>
</evidence>
<dbReference type="EMBL" id="DXCF01000036">
    <property type="protein sequence ID" value="HIZ10269.1"/>
    <property type="molecule type" value="Genomic_DNA"/>
</dbReference>
<evidence type="ECO:0000256" key="5">
    <source>
        <dbReference type="SAM" id="Phobius"/>
    </source>
</evidence>
<protein>
    <submittedName>
        <fullName evidence="6">Energy-coupling factor transporter transmembrane protein EcfT</fullName>
    </submittedName>
</protein>
<gene>
    <name evidence="6" type="ORF">H9726_07255</name>
</gene>
<dbReference type="PANTHER" id="PTHR33514:SF13">
    <property type="entry name" value="PROTEIN ABCI12, CHLOROPLASTIC"/>
    <property type="match status" value="1"/>
</dbReference>
<reference evidence="6" key="1">
    <citation type="journal article" date="2021" name="PeerJ">
        <title>Extensive microbial diversity within the chicken gut microbiome revealed by metagenomics and culture.</title>
        <authorList>
            <person name="Gilroy R."/>
            <person name="Ravi A."/>
            <person name="Getino M."/>
            <person name="Pursley I."/>
            <person name="Horton D.L."/>
            <person name="Alikhan N.F."/>
            <person name="Baker D."/>
            <person name="Gharbi K."/>
            <person name="Hall N."/>
            <person name="Watson M."/>
            <person name="Adriaenssens E.M."/>
            <person name="Foster-Nyarko E."/>
            <person name="Jarju S."/>
            <person name="Secka A."/>
            <person name="Antonio M."/>
            <person name="Oren A."/>
            <person name="Chaudhuri R.R."/>
            <person name="La Ragione R."/>
            <person name="Hildebrand F."/>
            <person name="Pallen M.J."/>
        </authorList>
    </citation>
    <scope>NUCLEOTIDE SEQUENCE</scope>
    <source>
        <strain evidence="6">CHK192-19661</strain>
    </source>
</reference>
<dbReference type="GO" id="GO:0005886">
    <property type="term" value="C:plasma membrane"/>
    <property type="evidence" value="ECO:0007669"/>
    <property type="project" value="TreeGrafter"/>
</dbReference>
<evidence type="ECO:0000256" key="4">
    <source>
        <dbReference type="ARBA" id="ARBA00023136"/>
    </source>
</evidence>
<feature type="transmembrane region" description="Helical" evidence="5">
    <location>
        <begin position="251"/>
        <end position="271"/>
    </location>
</feature>
<sequence length="284" mass="31529">MLNDVTFGQYYPAKSFVHNMDPRAKLVLVIAYIVAIFLASNFYALAAVTLFLVIAVIFSRVPFGRVLRSVKMILFVIIFTAILNLFFYSAGEDAHMIWGGWGALSLSWESVINTIFLAMRLFLLVMGTSILTLTTTPVALTDGIESLLTPLKWIKFPVHELALIMSIALRFIPILIDETNRIIAAQKARGANFEKGGLISRAKAMIPVLIPLLVSAFRRAEDLGDAMDARCYSGAKGRTKYKKLTFTWRDLIGLLLVAGLITGIVFLNSGFGDKFAILIHFFPQ</sequence>
<dbReference type="AlphaFoldDB" id="A0A9D2IIA2"/>
<evidence type="ECO:0000256" key="1">
    <source>
        <dbReference type="ARBA" id="ARBA00004141"/>
    </source>
</evidence>
<proteinExistence type="predicted"/>
<dbReference type="Proteomes" id="UP000824025">
    <property type="component" value="Unassembled WGS sequence"/>
</dbReference>
<dbReference type="Pfam" id="PF02361">
    <property type="entry name" value="CbiQ"/>
    <property type="match status" value="1"/>
</dbReference>
<accession>A0A9D2IIA2</accession>